<feature type="compositionally biased region" description="Basic and acidic residues" evidence="3">
    <location>
        <begin position="58"/>
        <end position="71"/>
    </location>
</feature>
<dbReference type="InterPro" id="IPR033194">
    <property type="entry name" value="MFAP1"/>
</dbReference>
<proteinExistence type="inferred from homology"/>
<evidence type="ECO:0000313" key="6">
    <source>
        <dbReference type="WBParaSite" id="PDA_v2.g9280.t1"/>
    </source>
</evidence>
<accession>A0A914QYR1</accession>
<comment type="similarity">
    <text evidence="1">Belongs to the MFAP1 family.</text>
</comment>
<organism evidence="5 6">
    <name type="scientific">Panagrolaimus davidi</name>
    <dbReference type="NCBI Taxonomy" id="227884"/>
    <lineage>
        <taxon>Eukaryota</taxon>
        <taxon>Metazoa</taxon>
        <taxon>Ecdysozoa</taxon>
        <taxon>Nematoda</taxon>
        <taxon>Chromadorea</taxon>
        <taxon>Rhabditida</taxon>
        <taxon>Tylenchina</taxon>
        <taxon>Panagrolaimomorpha</taxon>
        <taxon>Panagrolaimoidea</taxon>
        <taxon>Panagrolaimidae</taxon>
        <taxon>Panagrolaimus</taxon>
    </lineage>
</organism>
<feature type="compositionally biased region" description="Acidic residues" evidence="3">
    <location>
        <begin position="198"/>
        <end position="209"/>
    </location>
</feature>
<dbReference type="Pfam" id="PF06991">
    <property type="entry name" value="MFAP1"/>
    <property type="match status" value="1"/>
</dbReference>
<feature type="compositionally biased region" description="Acidic residues" evidence="3">
    <location>
        <begin position="236"/>
        <end position="256"/>
    </location>
</feature>
<dbReference type="Proteomes" id="UP000887578">
    <property type="component" value="Unplaced"/>
</dbReference>
<feature type="region of interest" description="Disordered" evidence="3">
    <location>
        <begin position="1"/>
        <end position="262"/>
    </location>
</feature>
<dbReference type="InterPro" id="IPR009730">
    <property type="entry name" value="MFAP1_C"/>
</dbReference>
<dbReference type="PANTHER" id="PTHR15327">
    <property type="entry name" value="MICROFIBRIL-ASSOCIATED PROTEIN"/>
    <property type="match status" value="1"/>
</dbReference>
<keyword evidence="5" id="KW-1185">Reference proteome</keyword>
<feature type="coiled-coil region" evidence="2">
    <location>
        <begin position="273"/>
        <end position="384"/>
    </location>
</feature>
<feature type="compositionally biased region" description="Basic and acidic residues" evidence="3">
    <location>
        <begin position="217"/>
        <end position="235"/>
    </location>
</feature>
<protein>
    <submittedName>
        <fullName evidence="6">Micro-fibrillar-associated protein 1 C-terminal domain-containing protein</fullName>
    </submittedName>
</protein>
<dbReference type="WBParaSite" id="PDA_v2.g9280.t1">
    <property type="protein sequence ID" value="PDA_v2.g9280.t1"/>
    <property type="gene ID" value="PDA_v2.g9280"/>
</dbReference>
<dbReference type="AlphaFoldDB" id="A0A914QYR1"/>
<evidence type="ECO:0000256" key="3">
    <source>
        <dbReference type="SAM" id="MobiDB-lite"/>
    </source>
</evidence>
<evidence type="ECO:0000259" key="4">
    <source>
        <dbReference type="Pfam" id="PF06991"/>
    </source>
</evidence>
<reference evidence="6" key="1">
    <citation type="submission" date="2022-11" db="UniProtKB">
        <authorList>
            <consortium name="WormBaseParasite"/>
        </authorList>
    </citation>
    <scope>IDENTIFICATION</scope>
</reference>
<name>A0A914QYR1_9BILA</name>
<feature type="compositionally biased region" description="Basic and acidic residues" evidence="3">
    <location>
        <begin position="185"/>
        <end position="197"/>
    </location>
</feature>
<feature type="compositionally biased region" description="Basic and acidic residues" evidence="3">
    <location>
        <begin position="1"/>
        <end position="17"/>
    </location>
</feature>
<evidence type="ECO:0000313" key="5">
    <source>
        <dbReference type="Proteomes" id="UP000887578"/>
    </source>
</evidence>
<sequence length="502" mass="59471">MGDDMPKFERRMDDRPIGHNRISTAGAILVKNEKGQMTMKSVKVSRHVAGKAPAYAKARSDSDSEDEVSRKNDRHHTSRRNESSSSSSSRRRDDYDDRHHSRHYRDDNDDRRHRDYDRRKQHDDDDSHQRHRYRDEKDSRRNVAEPEIVRKHIEEESEEEQASSPSSESEDEEEIERRKQRARERKAIQEDEAPVEKEGDEDNEDDEDAMERRRARIREFNLQREKEELLAKQESSEEGSEDSSEEESSEEESEEETMLKPVFVRKNDRVTLIDAKKEEEELAKLTIAEQKRKEERKQQTVAMIEDMKRKEVEAEKRKKEDNLDLTSVITDDEDEALAYETWKIREMKRLKRNRDEREARAKELAEIEKVHNMTEEEREAYRAANPKFITNLQDKGKYKFLQKYYHRGAFFLDEDEEIFKRNYAEATGDDDVDKTILPKVMQVKNFGKASRSKWTHLTGEDTTDHQGVWASQNPLNQKFVQKHAAGMRPVFEKPAAKKRKNE</sequence>
<feature type="compositionally biased region" description="Basic and acidic residues" evidence="3">
    <location>
        <begin position="90"/>
        <end position="154"/>
    </location>
</feature>
<feature type="domain" description="Micro-fibrillar-associated protein 1 C-terminal" evidence="4">
    <location>
        <begin position="248"/>
        <end position="462"/>
    </location>
</feature>
<evidence type="ECO:0000256" key="2">
    <source>
        <dbReference type="SAM" id="Coils"/>
    </source>
</evidence>
<keyword evidence="2" id="KW-0175">Coiled coil</keyword>
<evidence type="ECO:0000256" key="1">
    <source>
        <dbReference type="ARBA" id="ARBA00008155"/>
    </source>
</evidence>